<dbReference type="RefSeq" id="WP_184077436.1">
    <property type="nucleotide sequence ID" value="NZ_JACHDS010000001.1"/>
</dbReference>
<evidence type="ECO:0000313" key="3">
    <source>
        <dbReference type="EMBL" id="MBB6173812.1"/>
    </source>
</evidence>
<dbReference type="Proteomes" id="UP000546642">
    <property type="component" value="Unassembled WGS sequence"/>
</dbReference>
<keyword evidence="2" id="KW-1133">Transmembrane helix</keyword>
<feature type="transmembrane region" description="Helical" evidence="2">
    <location>
        <begin position="95"/>
        <end position="114"/>
    </location>
</feature>
<proteinExistence type="predicted"/>
<dbReference type="EMBL" id="JACHDS010000001">
    <property type="protein sequence ID" value="MBB6173812.1"/>
    <property type="molecule type" value="Genomic_DNA"/>
</dbReference>
<accession>A0A7W9YKP9</accession>
<keyword evidence="4" id="KW-1185">Reference proteome</keyword>
<comment type="caution">
    <text evidence="3">The sequence shown here is derived from an EMBL/GenBank/DDBJ whole genome shotgun (WGS) entry which is preliminary data.</text>
</comment>
<dbReference type="AlphaFoldDB" id="A0A7W9YKP9"/>
<keyword evidence="2" id="KW-0812">Transmembrane</keyword>
<name>A0A7W9YKP9_9ACTN</name>
<keyword evidence="2" id="KW-0472">Membrane</keyword>
<gene>
    <name evidence="3" type="ORF">HNR23_003872</name>
</gene>
<organism evidence="3 4">
    <name type="scientific">Nocardiopsis mwathae</name>
    <dbReference type="NCBI Taxonomy" id="1472723"/>
    <lineage>
        <taxon>Bacteria</taxon>
        <taxon>Bacillati</taxon>
        <taxon>Actinomycetota</taxon>
        <taxon>Actinomycetes</taxon>
        <taxon>Streptosporangiales</taxon>
        <taxon>Nocardiopsidaceae</taxon>
        <taxon>Nocardiopsis</taxon>
    </lineage>
</organism>
<feature type="region of interest" description="Disordered" evidence="1">
    <location>
        <begin position="1"/>
        <end position="65"/>
    </location>
</feature>
<evidence type="ECO:0000313" key="4">
    <source>
        <dbReference type="Proteomes" id="UP000546642"/>
    </source>
</evidence>
<evidence type="ECO:0000256" key="2">
    <source>
        <dbReference type="SAM" id="Phobius"/>
    </source>
</evidence>
<protein>
    <submittedName>
        <fullName evidence="3">Uncharacterized protein</fullName>
    </submittedName>
</protein>
<reference evidence="3 4" key="1">
    <citation type="submission" date="2020-08" db="EMBL/GenBank/DDBJ databases">
        <title>Sequencing the genomes of 1000 actinobacteria strains.</title>
        <authorList>
            <person name="Klenk H.-P."/>
        </authorList>
    </citation>
    <scope>NUCLEOTIDE SEQUENCE [LARGE SCALE GENOMIC DNA]</scope>
    <source>
        <strain evidence="3 4">DSM 46659</strain>
    </source>
</reference>
<evidence type="ECO:0000256" key="1">
    <source>
        <dbReference type="SAM" id="MobiDB-lite"/>
    </source>
</evidence>
<sequence>MRTPQQQRPAPPTARPTRSRRYRPYASAPPPATKPDRSRLPGPGRHARQPVPSHPALQAWSRRPENHRAYTAYKHRTLNETAGQTRSLFTICEQLPYSCAIIGAMLLTHLLGLLGW</sequence>